<name>A0A0F9QHV7_9ZZZZ</name>
<reference evidence="1" key="1">
    <citation type="journal article" date="2015" name="Nature">
        <title>Complex archaea that bridge the gap between prokaryotes and eukaryotes.</title>
        <authorList>
            <person name="Spang A."/>
            <person name="Saw J.H."/>
            <person name="Jorgensen S.L."/>
            <person name="Zaremba-Niedzwiedzka K."/>
            <person name="Martijn J."/>
            <person name="Lind A.E."/>
            <person name="van Eijk R."/>
            <person name="Schleper C."/>
            <person name="Guy L."/>
            <person name="Ettema T.J."/>
        </authorList>
    </citation>
    <scope>NUCLEOTIDE SEQUENCE</scope>
</reference>
<dbReference type="InterPro" id="IPR013783">
    <property type="entry name" value="Ig-like_fold"/>
</dbReference>
<gene>
    <name evidence="1" type="ORF">LCGC14_0717120</name>
</gene>
<dbReference type="AlphaFoldDB" id="A0A0F9QHV7"/>
<organism evidence="1">
    <name type="scientific">marine sediment metagenome</name>
    <dbReference type="NCBI Taxonomy" id="412755"/>
    <lineage>
        <taxon>unclassified sequences</taxon>
        <taxon>metagenomes</taxon>
        <taxon>ecological metagenomes</taxon>
    </lineage>
</organism>
<dbReference type="Gene3D" id="2.60.40.10">
    <property type="entry name" value="Immunoglobulins"/>
    <property type="match status" value="1"/>
</dbReference>
<sequence>MAYENLNFKKAHMTFDEGYFYMFDDGWDTLLQRLADGGTAFSYPLSDTIDSAVTSLEYDGINFWTLQDPGAGTITIRRWQVENSICWLKNTLNFSTFDSDTFTVEHYHTSLAATASGGTTDIQSASYGTVITSGTVLTLGPNSSSQYEDVTVSSISGTNMVLVSGTQNAYDSGDEINFYNNLWIFNNDGSGSLHKINARTGANITTYSDSEYDNITACTFARVSNVTSSTVDALIYSKATNLKYLNVNTMSLYDTMTMDNLKVNNTTIIVIYDIAIAGNTIYRLQKEAKYYGGDYSWTYYNYVLSTVRRFIDTVSISAYPTILPNNAVNVSEITTIVNDQYGDGVVNKPVSFTDTDSVGFITINPAYTDLFFGTGEAISYYKAGIVVATVTITATATQYD</sequence>
<dbReference type="EMBL" id="LAZR01001607">
    <property type="protein sequence ID" value="KKN42069.1"/>
    <property type="molecule type" value="Genomic_DNA"/>
</dbReference>
<evidence type="ECO:0000313" key="1">
    <source>
        <dbReference type="EMBL" id="KKN42069.1"/>
    </source>
</evidence>
<proteinExistence type="predicted"/>
<accession>A0A0F9QHV7</accession>
<protein>
    <submittedName>
        <fullName evidence="1">Uncharacterized protein</fullName>
    </submittedName>
</protein>
<comment type="caution">
    <text evidence="1">The sequence shown here is derived from an EMBL/GenBank/DDBJ whole genome shotgun (WGS) entry which is preliminary data.</text>
</comment>